<evidence type="ECO:0000313" key="2">
    <source>
        <dbReference type="EMBL" id="GGY77247.1"/>
    </source>
</evidence>
<reference evidence="2" key="1">
    <citation type="journal article" date="2014" name="Int. J. Syst. Evol. Microbiol.">
        <title>Complete genome sequence of Corynebacterium casei LMG S-19264T (=DSM 44701T), isolated from a smear-ripened cheese.</title>
        <authorList>
            <consortium name="US DOE Joint Genome Institute (JGI-PGF)"/>
            <person name="Walter F."/>
            <person name="Albersmeier A."/>
            <person name="Kalinowski J."/>
            <person name="Ruckert C."/>
        </authorList>
    </citation>
    <scope>NUCLEOTIDE SEQUENCE</scope>
    <source>
        <strain evidence="2">KCTC 12344</strain>
    </source>
</reference>
<evidence type="ECO:0000256" key="1">
    <source>
        <dbReference type="SAM" id="MobiDB-lite"/>
    </source>
</evidence>
<gene>
    <name evidence="2" type="ORF">GCM10007388_07530</name>
</gene>
<name>A0AA88C6U9_9BURK</name>
<evidence type="ECO:0008006" key="4">
    <source>
        <dbReference type="Google" id="ProtNLM"/>
    </source>
</evidence>
<organism evidence="2 3">
    <name type="scientific">Pseudoduganella plicata</name>
    <dbReference type="NCBI Taxonomy" id="321984"/>
    <lineage>
        <taxon>Bacteria</taxon>
        <taxon>Pseudomonadati</taxon>
        <taxon>Pseudomonadota</taxon>
        <taxon>Betaproteobacteria</taxon>
        <taxon>Burkholderiales</taxon>
        <taxon>Oxalobacteraceae</taxon>
        <taxon>Telluria group</taxon>
        <taxon>Pseudoduganella</taxon>
    </lineage>
</organism>
<dbReference type="EMBL" id="BMWW01000001">
    <property type="protein sequence ID" value="GGY77247.1"/>
    <property type="molecule type" value="Genomic_DNA"/>
</dbReference>
<accession>A0AA88C6U9</accession>
<protein>
    <recommendedName>
        <fullName evidence="4">HNH endonuclease</fullName>
    </recommendedName>
</protein>
<reference evidence="2" key="2">
    <citation type="submission" date="2022-12" db="EMBL/GenBank/DDBJ databases">
        <authorList>
            <person name="Sun Q."/>
            <person name="Kim S."/>
        </authorList>
    </citation>
    <scope>NUCLEOTIDE SEQUENCE</scope>
    <source>
        <strain evidence="2">KCTC 12344</strain>
    </source>
</reference>
<sequence>MSRLAVHTVQPDRVERKRGSAGVKDRNQIKARDCGLCRKCGALGSVVDHIVLLWKAAATSPRTSRRCVTSAMT</sequence>
<dbReference type="Proteomes" id="UP000619512">
    <property type="component" value="Unassembled WGS sequence"/>
</dbReference>
<dbReference type="AlphaFoldDB" id="A0AA88C6U9"/>
<comment type="caution">
    <text evidence="2">The sequence shown here is derived from an EMBL/GenBank/DDBJ whole genome shotgun (WGS) entry which is preliminary data.</text>
</comment>
<evidence type="ECO:0000313" key="3">
    <source>
        <dbReference type="Proteomes" id="UP000619512"/>
    </source>
</evidence>
<feature type="region of interest" description="Disordered" evidence="1">
    <location>
        <begin position="1"/>
        <end position="23"/>
    </location>
</feature>
<feature type="compositionally biased region" description="Basic and acidic residues" evidence="1">
    <location>
        <begin position="10"/>
        <end position="23"/>
    </location>
</feature>
<proteinExistence type="predicted"/>